<reference evidence="2" key="3">
    <citation type="submission" date="2016-11" db="EMBL/GenBank/DDBJ databases">
        <authorList>
            <person name="Jaros S."/>
            <person name="Januszkiewicz K."/>
            <person name="Wedrychowicz H."/>
        </authorList>
    </citation>
    <scope>NUCLEOTIDE SEQUENCE [LARGE SCALE GENOMIC DNA]</scope>
    <source>
        <strain evidence="2">DSM 27989</strain>
    </source>
</reference>
<reference evidence="3" key="2">
    <citation type="submission" date="2016-11" db="EMBL/GenBank/DDBJ databases">
        <authorList>
            <person name="Varghese N."/>
            <person name="Submissions S."/>
        </authorList>
    </citation>
    <scope>NUCLEOTIDE SEQUENCE [LARGE SCALE GENOMIC DNA]</scope>
    <source>
        <strain evidence="3">DSM 27989</strain>
    </source>
</reference>
<reference evidence="1" key="5">
    <citation type="submission" date="2024-05" db="EMBL/GenBank/DDBJ databases">
        <authorList>
            <person name="Sun Q."/>
            <person name="Zhou Y."/>
        </authorList>
    </citation>
    <scope>NUCLEOTIDE SEQUENCE</scope>
    <source>
        <strain evidence="1">CGMCC 1.12707</strain>
    </source>
</reference>
<dbReference type="EMBL" id="FRBH01000003">
    <property type="protein sequence ID" value="SHK76264.1"/>
    <property type="molecule type" value="Genomic_DNA"/>
</dbReference>
<sequence length="127" mass="14193">MKILFYTIIIASLVSCGASIKTNFSEIKPSISREQSFAFLAEKHKVPAGSVKIGSSQVKDSGFSTDCSYNSNLEKLRKIARDNGANIIKVVNSKGADLWSTCTRMDIDYYYYDGDIKSLQQYRLTLD</sequence>
<reference evidence="4" key="4">
    <citation type="journal article" date="2019" name="Int. J. Syst. Evol. Microbiol.">
        <title>The Global Catalogue of Microorganisms (GCM) 10K type strain sequencing project: providing services to taxonomists for standard genome sequencing and annotation.</title>
        <authorList>
            <consortium name="The Broad Institute Genomics Platform"/>
            <consortium name="The Broad Institute Genome Sequencing Center for Infectious Disease"/>
            <person name="Wu L."/>
            <person name="Ma J."/>
        </authorList>
    </citation>
    <scope>NUCLEOTIDE SEQUENCE [LARGE SCALE GENOMIC DNA]</scope>
    <source>
        <strain evidence="4">CGMCC 1.12707</strain>
    </source>
</reference>
<dbReference type="OrthoDB" id="1319634at2"/>
<dbReference type="Proteomes" id="UP000184120">
    <property type="component" value="Unassembled WGS sequence"/>
</dbReference>
<dbReference type="STRING" id="1434701.SAMN05443634_103182"/>
<evidence type="ECO:0000313" key="2">
    <source>
        <dbReference type="EMBL" id="SHK76264.1"/>
    </source>
</evidence>
<dbReference type="Proteomes" id="UP000650994">
    <property type="component" value="Unassembled WGS sequence"/>
</dbReference>
<proteinExistence type="predicted"/>
<reference evidence="1" key="1">
    <citation type="journal article" date="2014" name="Int. J. Syst. Evol. Microbiol.">
        <title>Complete genome of a new Firmicutes species belonging to the dominant human colonic microbiota ('Ruminococcus bicirculans') reveals two chromosomes and a selective capacity to utilize plant glucans.</title>
        <authorList>
            <consortium name="NISC Comparative Sequencing Program"/>
            <person name="Wegmann U."/>
            <person name="Louis P."/>
            <person name="Goesmann A."/>
            <person name="Henrissat B."/>
            <person name="Duncan S.H."/>
            <person name="Flint H.J."/>
        </authorList>
    </citation>
    <scope>NUCLEOTIDE SEQUENCE</scope>
    <source>
        <strain evidence="1">CGMCC 1.12707</strain>
    </source>
</reference>
<evidence type="ECO:0000313" key="4">
    <source>
        <dbReference type="Proteomes" id="UP000650994"/>
    </source>
</evidence>
<dbReference type="AlphaFoldDB" id="A0A1M6V4E3"/>
<accession>A0A1M6V4E3</accession>
<evidence type="ECO:0000313" key="1">
    <source>
        <dbReference type="EMBL" id="GGF01866.1"/>
    </source>
</evidence>
<evidence type="ECO:0000313" key="3">
    <source>
        <dbReference type="Proteomes" id="UP000184120"/>
    </source>
</evidence>
<name>A0A1M6V4E3_9FLAO</name>
<protein>
    <submittedName>
        <fullName evidence="2">Uncharacterized protein</fullName>
    </submittedName>
</protein>
<dbReference type="RefSeq" id="WP_072930126.1">
    <property type="nucleotide sequence ID" value="NZ_BMFL01000012.1"/>
</dbReference>
<organism evidence="2 3">
    <name type="scientific">Chishuiella changwenlii</name>
    <dbReference type="NCBI Taxonomy" id="1434701"/>
    <lineage>
        <taxon>Bacteria</taxon>
        <taxon>Pseudomonadati</taxon>
        <taxon>Bacteroidota</taxon>
        <taxon>Flavobacteriia</taxon>
        <taxon>Flavobacteriales</taxon>
        <taxon>Weeksellaceae</taxon>
        <taxon>Chishuiella</taxon>
    </lineage>
</organism>
<dbReference type="PROSITE" id="PS51257">
    <property type="entry name" value="PROKAR_LIPOPROTEIN"/>
    <property type="match status" value="1"/>
</dbReference>
<keyword evidence="4" id="KW-1185">Reference proteome</keyword>
<dbReference type="EMBL" id="BMFL01000012">
    <property type="protein sequence ID" value="GGF01866.1"/>
    <property type="molecule type" value="Genomic_DNA"/>
</dbReference>
<gene>
    <name evidence="1" type="ORF">GCM10010984_19180</name>
    <name evidence="2" type="ORF">SAMN05443634_103182</name>
</gene>